<dbReference type="InterPro" id="IPR036977">
    <property type="entry name" value="DNA_primase_Znf_CHC2"/>
</dbReference>
<keyword evidence="10 12" id="KW-0238">DNA-binding</keyword>
<dbReference type="FunFam" id="3.90.580.10:FF:000001">
    <property type="entry name" value="DNA primase"/>
    <property type="match status" value="1"/>
</dbReference>
<evidence type="ECO:0000256" key="1">
    <source>
        <dbReference type="ARBA" id="ARBA00022478"/>
    </source>
</evidence>
<sequence length="603" mass="68402">MTDVELIKSKIDIVTFISDYVLLKKAGRSFKGLCPFHSEKTPSFIVSPERQSWHCFGACATGGDVMTFYEKWEGIDFLDALKSLAERTGVVLQKYTASSEIEQKEKIFSINRLASDYFHYLLTKHRFGEKARQYLKERGIRDEITENFSLGYAAESWNSLHKFLLKKGFSQKDIHDSGLVIRSDKGSYYDRFRGRLMFTLNDHRGRTAGFSGRKLPALRSLGGGVPPHSEKEAKYINTPETPVYIKGNVLYGLDKTREMIKKKQQAIVVEGEFDFLASFQSGVTNVVAIKGSALTENQVLLLKRFTENILLSLDSDFAGNEAAKRGIDIAENAGMTVKIVELLEGKDPAECISKGEHFWKKSIEQAVPIYDFVIAQAFRKHDSKEVNGKRKISDEIIPFLAKIQNPIVLSHYIKKCAGELEVTEESIESAMDKFRKIKVLPQTLREETSLKRSRQERLEDHFLALLLQSEKVHQALESSLAIVSTDDFREPAVKIILSLLQKYLGEKKKFKIEELNKFITPEMAPVFDRAYLADLSSISDDKNVLEKELIKTAKLIKAMSLRGIINDLSTKIKVSEKEGRPEDAEKYGGQVMEKLLLLKEVEN</sequence>
<dbReference type="SUPFAM" id="SSF56731">
    <property type="entry name" value="DNA primase core"/>
    <property type="match status" value="1"/>
</dbReference>
<reference evidence="16 17" key="1">
    <citation type="journal article" date="2015" name="Nature">
        <title>rRNA introns, odd ribosomes, and small enigmatic genomes across a large radiation of phyla.</title>
        <authorList>
            <person name="Brown C.T."/>
            <person name="Hug L.A."/>
            <person name="Thomas B.C."/>
            <person name="Sharon I."/>
            <person name="Castelle C.J."/>
            <person name="Singh A."/>
            <person name="Wilkins M.J."/>
            <person name="Williams K.H."/>
            <person name="Banfield J.F."/>
        </authorList>
    </citation>
    <scope>NUCLEOTIDE SEQUENCE [LARGE SCALE GENOMIC DNA]</scope>
</reference>
<dbReference type="InterPro" id="IPR030846">
    <property type="entry name" value="DnaG_bac"/>
</dbReference>
<keyword evidence="1 12" id="KW-0240">DNA-directed RNA polymerase</keyword>
<keyword evidence="7 14" id="KW-0863">Zinc-finger</keyword>
<dbReference type="Proteomes" id="UP000034320">
    <property type="component" value="Unassembled WGS sequence"/>
</dbReference>
<dbReference type="Gene3D" id="3.90.580.10">
    <property type="entry name" value="Zinc finger, CHC2-type domain"/>
    <property type="match status" value="1"/>
</dbReference>
<evidence type="ECO:0000313" key="17">
    <source>
        <dbReference type="Proteomes" id="UP000034320"/>
    </source>
</evidence>
<evidence type="ECO:0000313" key="16">
    <source>
        <dbReference type="EMBL" id="KKS45953.1"/>
    </source>
</evidence>
<dbReference type="GO" id="GO:0003677">
    <property type="term" value="F:DNA binding"/>
    <property type="evidence" value="ECO:0007669"/>
    <property type="project" value="UniProtKB-KW"/>
</dbReference>
<dbReference type="PROSITE" id="PS50880">
    <property type="entry name" value="TOPRIM"/>
    <property type="match status" value="1"/>
</dbReference>
<proteinExistence type="inferred from homology"/>
<dbReference type="GO" id="GO:0008270">
    <property type="term" value="F:zinc ion binding"/>
    <property type="evidence" value="ECO:0007669"/>
    <property type="project" value="UniProtKB-KW"/>
</dbReference>
<dbReference type="InterPro" id="IPR006295">
    <property type="entry name" value="DNA_primase_DnaG"/>
</dbReference>
<keyword evidence="5 12" id="KW-0235">DNA replication</keyword>
<dbReference type="Pfam" id="PF13155">
    <property type="entry name" value="Toprim_2"/>
    <property type="match status" value="1"/>
</dbReference>
<accession>A0A0G1C8J6</accession>
<dbReference type="InterPro" id="IPR019475">
    <property type="entry name" value="DNA_primase_DnaB-bd"/>
</dbReference>
<evidence type="ECO:0000256" key="10">
    <source>
        <dbReference type="ARBA" id="ARBA00023125"/>
    </source>
</evidence>
<keyword evidence="4 12" id="KW-0548">Nucleotidyltransferase</keyword>
<name>A0A0G1C8J6_9BACT</name>
<dbReference type="GO" id="GO:0003899">
    <property type="term" value="F:DNA-directed RNA polymerase activity"/>
    <property type="evidence" value="ECO:0007669"/>
    <property type="project" value="UniProtKB-UniRule"/>
</dbReference>
<comment type="cofactor">
    <cofactor evidence="13 14">
        <name>Zn(2+)</name>
        <dbReference type="ChEBI" id="CHEBI:29105"/>
    </cofactor>
    <text evidence="13 14">Binds 1 zinc ion per monomer.</text>
</comment>
<dbReference type="InterPro" id="IPR002694">
    <property type="entry name" value="Znf_CHC2"/>
</dbReference>
<dbReference type="SMART" id="SM00400">
    <property type="entry name" value="ZnF_CHCC"/>
    <property type="match status" value="1"/>
</dbReference>
<keyword evidence="9" id="KW-0460">Magnesium</keyword>
<dbReference type="Gene3D" id="3.40.1360.10">
    <property type="match status" value="1"/>
</dbReference>
<evidence type="ECO:0000259" key="15">
    <source>
        <dbReference type="PROSITE" id="PS50880"/>
    </source>
</evidence>
<evidence type="ECO:0000256" key="7">
    <source>
        <dbReference type="ARBA" id="ARBA00022771"/>
    </source>
</evidence>
<dbReference type="InterPro" id="IPR013264">
    <property type="entry name" value="DNAG_N"/>
</dbReference>
<comment type="caution">
    <text evidence="12">Lacks conserved residue(s) required for the propagation of feature annotation.</text>
</comment>
<keyword evidence="6 13" id="KW-0479">Metal-binding</keyword>
<evidence type="ECO:0000256" key="3">
    <source>
        <dbReference type="ARBA" id="ARBA00022679"/>
    </source>
</evidence>
<comment type="similarity">
    <text evidence="12 13">Belongs to the DnaG primase family.</text>
</comment>
<comment type="function">
    <text evidence="12 13">RNA polymerase that catalyzes the synthesis of short RNA molecules used as primers for DNA polymerase during DNA replication.</text>
</comment>
<dbReference type="Gene3D" id="1.10.860.10">
    <property type="entry name" value="DNAb Helicase, Chain A"/>
    <property type="match status" value="1"/>
</dbReference>
<dbReference type="InterPro" id="IPR034151">
    <property type="entry name" value="TOPRIM_DnaG_bac"/>
</dbReference>
<comment type="catalytic activity">
    <reaction evidence="12">
        <text>ssDNA + n NTP = ssDNA/pppN(pN)n-1 hybrid + (n-1) diphosphate.</text>
        <dbReference type="EC" id="2.7.7.101"/>
    </reaction>
</comment>
<organism evidence="16 17">
    <name type="scientific">Candidatus Gottesmanbacteria bacterium GW2011_GWA2_42_18</name>
    <dbReference type="NCBI Taxonomy" id="1618442"/>
    <lineage>
        <taxon>Bacteria</taxon>
        <taxon>Candidatus Gottesmaniibacteriota</taxon>
    </lineage>
</organism>
<feature type="domain" description="Toprim" evidence="15">
    <location>
        <begin position="264"/>
        <end position="345"/>
    </location>
</feature>
<dbReference type="InterPro" id="IPR006171">
    <property type="entry name" value="TOPRIM_dom"/>
</dbReference>
<dbReference type="InterPro" id="IPR050219">
    <property type="entry name" value="DnaG_primase"/>
</dbReference>
<dbReference type="NCBIfam" id="TIGR01391">
    <property type="entry name" value="dnaG"/>
    <property type="match status" value="1"/>
</dbReference>
<evidence type="ECO:0000256" key="8">
    <source>
        <dbReference type="ARBA" id="ARBA00022833"/>
    </source>
</evidence>
<dbReference type="InterPro" id="IPR016136">
    <property type="entry name" value="DNA_helicase_N/primase_C"/>
</dbReference>
<dbReference type="HAMAP" id="MF_00974">
    <property type="entry name" value="DNA_primase_DnaG"/>
    <property type="match status" value="1"/>
</dbReference>
<evidence type="ECO:0000256" key="4">
    <source>
        <dbReference type="ARBA" id="ARBA00022695"/>
    </source>
</evidence>
<protein>
    <recommendedName>
        <fullName evidence="12 13">DNA primase</fullName>
        <ecNumber evidence="12">2.7.7.101</ecNumber>
    </recommendedName>
</protein>
<keyword evidence="8 13" id="KW-0862">Zinc</keyword>
<dbReference type="InterPro" id="IPR037068">
    <property type="entry name" value="DNA_primase_core_N_sf"/>
</dbReference>
<dbReference type="Pfam" id="PF08275">
    <property type="entry name" value="DNAG_N"/>
    <property type="match status" value="1"/>
</dbReference>
<dbReference type="Gene3D" id="3.90.980.10">
    <property type="entry name" value="DNA primase, catalytic core, N-terminal domain"/>
    <property type="match status" value="1"/>
</dbReference>
<dbReference type="EMBL" id="LCDD01000025">
    <property type="protein sequence ID" value="KKS45953.1"/>
    <property type="molecule type" value="Genomic_DNA"/>
</dbReference>
<evidence type="ECO:0000256" key="9">
    <source>
        <dbReference type="ARBA" id="ARBA00022842"/>
    </source>
</evidence>
<evidence type="ECO:0000256" key="14">
    <source>
        <dbReference type="PIRSR" id="PIRSR002811-1"/>
    </source>
</evidence>
<keyword evidence="11 12" id="KW-0804">Transcription</keyword>
<keyword evidence="3 12" id="KW-0808">Transferase</keyword>
<dbReference type="PANTHER" id="PTHR30313:SF2">
    <property type="entry name" value="DNA PRIMASE"/>
    <property type="match status" value="1"/>
</dbReference>
<dbReference type="EC" id="2.7.7.101" evidence="12"/>
<dbReference type="GO" id="GO:0005737">
    <property type="term" value="C:cytoplasm"/>
    <property type="evidence" value="ECO:0007669"/>
    <property type="project" value="TreeGrafter"/>
</dbReference>
<dbReference type="GO" id="GO:1990077">
    <property type="term" value="C:primosome complex"/>
    <property type="evidence" value="ECO:0007669"/>
    <property type="project" value="UniProtKB-KW"/>
</dbReference>
<comment type="caution">
    <text evidence="16">The sequence shown here is derived from an EMBL/GenBank/DDBJ whole genome shotgun (WGS) entry which is preliminary data.</text>
</comment>
<dbReference type="CDD" id="cd03364">
    <property type="entry name" value="TOPRIM_DnaG_primases"/>
    <property type="match status" value="1"/>
</dbReference>
<keyword evidence="2 12" id="KW-0639">Primosome</keyword>
<dbReference type="GO" id="GO:0006269">
    <property type="term" value="P:DNA replication, synthesis of primer"/>
    <property type="evidence" value="ECO:0007669"/>
    <property type="project" value="UniProtKB-UniRule"/>
</dbReference>
<dbReference type="AlphaFoldDB" id="A0A0G1C8J6"/>
<gene>
    <name evidence="12" type="primary">dnaG</name>
    <name evidence="16" type="ORF">UV09_C0025G0008</name>
</gene>
<dbReference type="PATRIC" id="fig|1618442.3.peg.1013"/>
<evidence type="ECO:0000256" key="2">
    <source>
        <dbReference type="ARBA" id="ARBA00022515"/>
    </source>
</evidence>
<dbReference type="Pfam" id="PF10410">
    <property type="entry name" value="DnaB_bind"/>
    <property type="match status" value="1"/>
</dbReference>
<dbReference type="SMART" id="SM00493">
    <property type="entry name" value="TOPRIM"/>
    <property type="match status" value="1"/>
</dbReference>
<comment type="subunit">
    <text evidence="12">Monomer. Interacts with DnaB.</text>
</comment>
<evidence type="ECO:0000256" key="11">
    <source>
        <dbReference type="ARBA" id="ARBA00023163"/>
    </source>
</evidence>
<feature type="zinc finger region" description="CHC2-type" evidence="14">
    <location>
        <begin position="34"/>
        <end position="59"/>
    </location>
</feature>
<dbReference type="GO" id="GO:0000428">
    <property type="term" value="C:DNA-directed RNA polymerase complex"/>
    <property type="evidence" value="ECO:0007669"/>
    <property type="project" value="UniProtKB-KW"/>
</dbReference>
<evidence type="ECO:0000256" key="13">
    <source>
        <dbReference type="PIRNR" id="PIRNR002811"/>
    </source>
</evidence>
<dbReference type="PANTHER" id="PTHR30313">
    <property type="entry name" value="DNA PRIMASE"/>
    <property type="match status" value="1"/>
</dbReference>
<dbReference type="Pfam" id="PF01807">
    <property type="entry name" value="Zn_ribbon_DnaG"/>
    <property type="match status" value="1"/>
</dbReference>
<dbReference type="SUPFAM" id="SSF57783">
    <property type="entry name" value="Zinc beta-ribbon"/>
    <property type="match status" value="1"/>
</dbReference>
<evidence type="ECO:0000256" key="6">
    <source>
        <dbReference type="ARBA" id="ARBA00022723"/>
    </source>
</evidence>
<dbReference type="PIRSF" id="PIRSF002811">
    <property type="entry name" value="DnaG"/>
    <property type="match status" value="1"/>
</dbReference>
<evidence type="ECO:0000256" key="12">
    <source>
        <dbReference type="HAMAP-Rule" id="MF_00974"/>
    </source>
</evidence>
<evidence type="ECO:0000256" key="5">
    <source>
        <dbReference type="ARBA" id="ARBA00022705"/>
    </source>
</evidence>